<dbReference type="STRING" id="1492898.SY85_12220"/>
<evidence type="ECO:0000259" key="1">
    <source>
        <dbReference type="Pfam" id="PF00814"/>
    </source>
</evidence>
<proteinExistence type="predicted"/>
<reference evidence="3" key="1">
    <citation type="submission" date="2015-01" db="EMBL/GenBank/DDBJ databases">
        <title>Flavisolibacter sp./LCS9/ whole genome sequencing.</title>
        <authorList>
            <person name="Kim M.K."/>
            <person name="Srinivasan S."/>
            <person name="Lee J.-J."/>
        </authorList>
    </citation>
    <scope>NUCLEOTIDE SEQUENCE [LARGE SCALE GENOMIC DNA]</scope>
    <source>
        <strain evidence="3">LCS9</strain>
    </source>
</reference>
<dbReference type="PATRIC" id="fig|1492898.3.peg.2634"/>
<dbReference type="CDD" id="cd24032">
    <property type="entry name" value="ASKHA_NBD_TsaB"/>
    <property type="match status" value="1"/>
</dbReference>
<dbReference type="RefSeq" id="WP_066404854.1">
    <property type="nucleotide sequence ID" value="NZ_CP011390.1"/>
</dbReference>
<dbReference type="InterPro" id="IPR022496">
    <property type="entry name" value="T6A_TsaB"/>
</dbReference>
<feature type="domain" description="Gcp-like" evidence="1">
    <location>
        <begin position="34"/>
        <end position="208"/>
    </location>
</feature>
<dbReference type="GO" id="GO:0002949">
    <property type="term" value="P:tRNA threonylcarbamoyladenosine modification"/>
    <property type="evidence" value="ECO:0007669"/>
    <property type="project" value="InterPro"/>
</dbReference>
<dbReference type="OrthoDB" id="9784166at2"/>
<protein>
    <recommendedName>
        <fullName evidence="1">Gcp-like domain-containing protein</fullName>
    </recommendedName>
</protein>
<keyword evidence="3" id="KW-1185">Reference proteome</keyword>
<dbReference type="AlphaFoldDB" id="A0A172TVZ1"/>
<dbReference type="EMBL" id="CP011390">
    <property type="protein sequence ID" value="ANE51152.1"/>
    <property type="molecule type" value="Genomic_DNA"/>
</dbReference>
<gene>
    <name evidence="2" type="ORF">SY85_12220</name>
</gene>
<reference evidence="2 3" key="2">
    <citation type="journal article" date="2016" name="Int. J. Syst. Evol. Microbiol.">
        <title>Flavisolibacter tropicus sp. nov., isolated from tropical soil.</title>
        <authorList>
            <person name="Lee J.J."/>
            <person name="Kang M.S."/>
            <person name="Kim G.S."/>
            <person name="Lee C.S."/>
            <person name="Lim S."/>
            <person name="Lee J."/>
            <person name="Roh S.H."/>
            <person name="Kang H."/>
            <person name="Ha J.M."/>
            <person name="Bae S."/>
            <person name="Jung H.Y."/>
            <person name="Kim M.K."/>
        </authorList>
    </citation>
    <scope>NUCLEOTIDE SEQUENCE [LARGE SCALE GENOMIC DNA]</scope>
    <source>
        <strain evidence="2 3">LCS9</strain>
    </source>
</reference>
<dbReference type="InterPro" id="IPR000905">
    <property type="entry name" value="Gcp-like_dom"/>
</dbReference>
<dbReference type="KEGG" id="fla:SY85_12220"/>
<dbReference type="Gene3D" id="3.30.420.40">
    <property type="match status" value="2"/>
</dbReference>
<evidence type="ECO:0000313" key="3">
    <source>
        <dbReference type="Proteomes" id="UP000077177"/>
    </source>
</evidence>
<dbReference type="Proteomes" id="UP000077177">
    <property type="component" value="Chromosome"/>
</dbReference>
<evidence type="ECO:0000313" key="2">
    <source>
        <dbReference type="EMBL" id="ANE51152.1"/>
    </source>
</evidence>
<dbReference type="GO" id="GO:0005829">
    <property type="term" value="C:cytosol"/>
    <property type="evidence" value="ECO:0007669"/>
    <property type="project" value="TreeGrafter"/>
</dbReference>
<dbReference type="PANTHER" id="PTHR11735:SF11">
    <property type="entry name" value="TRNA THREONYLCARBAMOYLADENOSINE BIOSYNTHESIS PROTEIN TSAB"/>
    <property type="match status" value="1"/>
</dbReference>
<dbReference type="NCBIfam" id="TIGR03725">
    <property type="entry name" value="T6A_YeaZ"/>
    <property type="match status" value="1"/>
</dbReference>
<dbReference type="Pfam" id="PF00814">
    <property type="entry name" value="TsaD"/>
    <property type="match status" value="1"/>
</dbReference>
<dbReference type="InterPro" id="IPR043129">
    <property type="entry name" value="ATPase_NBD"/>
</dbReference>
<dbReference type="PANTHER" id="PTHR11735">
    <property type="entry name" value="TRNA N6-ADENOSINE THREONYLCARBAMOYLTRANSFERASE"/>
    <property type="match status" value="1"/>
</dbReference>
<dbReference type="SUPFAM" id="SSF53067">
    <property type="entry name" value="Actin-like ATPase domain"/>
    <property type="match status" value="2"/>
</dbReference>
<accession>A0A172TVZ1</accession>
<name>A0A172TVZ1_9BACT</name>
<organism evidence="2 3">
    <name type="scientific">Flavisolibacter tropicus</name>
    <dbReference type="NCBI Taxonomy" id="1492898"/>
    <lineage>
        <taxon>Bacteria</taxon>
        <taxon>Pseudomonadati</taxon>
        <taxon>Bacteroidota</taxon>
        <taxon>Chitinophagia</taxon>
        <taxon>Chitinophagales</taxon>
        <taxon>Chitinophagaceae</taxon>
        <taxon>Flavisolibacter</taxon>
    </lineage>
</organism>
<sequence length="228" mass="25228">MSLILHIETAVEGASICLAKDQELIAFKENKDIRDSAAWLHQAIHLLLQENTTPIQRLQAIAVSAGPGSYTGLRVGMATAKGLCYALQVPLITLGTLEIMAAAAKEVTTDLLCPMIDARRMEVFTAVYDKNEQVLLPPHNRVLDTTSFADILENNSITFFGNGSQKWKELTDNKNAHFAAIEFSAKDMIAMAAANYQRQAFTDLAYSEPLYVKEFFTTQIPQSIQKKC</sequence>